<dbReference type="EMBL" id="JBEUWX010000002">
    <property type="protein sequence ID" value="MFA9950253.1"/>
    <property type="molecule type" value="Genomic_DNA"/>
</dbReference>
<keyword evidence="2" id="KW-0472">Membrane</keyword>
<keyword evidence="2" id="KW-0812">Transmembrane</keyword>
<dbReference type="Proteomes" id="UP001574673">
    <property type="component" value="Unassembled WGS sequence"/>
</dbReference>
<evidence type="ECO:0000256" key="2">
    <source>
        <dbReference type="SAM" id="Phobius"/>
    </source>
</evidence>
<name>A0ABV4UG66_9RHOO</name>
<keyword evidence="2" id="KW-1133">Transmembrane helix</keyword>
<proteinExistence type="predicted"/>
<feature type="compositionally biased region" description="Polar residues" evidence="1">
    <location>
        <begin position="332"/>
        <end position="341"/>
    </location>
</feature>
<feature type="transmembrane region" description="Helical" evidence="2">
    <location>
        <begin position="1477"/>
        <end position="1500"/>
    </location>
</feature>
<feature type="chain" id="PRO_5045651171" evidence="3">
    <location>
        <begin position="30"/>
        <end position="1527"/>
    </location>
</feature>
<evidence type="ECO:0000256" key="1">
    <source>
        <dbReference type="SAM" id="MobiDB-lite"/>
    </source>
</evidence>
<protein>
    <submittedName>
        <fullName evidence="4">Uncharacterized protein</fullName>
    </submittedName>
</protein>
<comment type="caution">
    <text evidence="4">The sequence shown here is derived from an EMBL/GenBank/DDBJ whole genome shotgun (WGS) entry which is preliminary data.</text>
</comment>
<accession>A0ABV4UG66</accession>
<feature type="signal peptide" evidence="3">
    <location>
        <begin position="1"/>
        <end position="29"/>
    </location>
</feature>
<dbReference type="RefSeq" id="WP_418891320.1">
    <property type="nucleotide sequence ID" value="NZ_JBEUWX010000002.1"/>
</dbReference>
<evidence type="ECO:0000313" key="4">
    <source>
        <dbReference type="EMBL" id="MFA9950253.1"/>
    </source>
</evidence>
<feature type="compositionally biased region" description="Low complexity" evidence="1">
    <location>
        <begin position="306"/>
        <end position="324"/>
    </location>
</feature>
<feature type="transmembrane region" description="Helical" evidence="2">
    <location>
        <begin position="585"/>
        <end position="601"/>
    </location>
</feature>
<feature type="transmembrane region" description="Helical" evidence="2">
    <location>
        <begin position="1306"/>
        <end position="1335"/>
    </location>
</feature>
<feature type="region of interest" description="Disordered" evidence="1">
    <location>
        <begin position="296"/>
        <end position="350"/>
    </location>
</feature>
<keyword evidence="3" id="KW-0732">Signal</keyword>
<reference evidence="5" key="1">
    <citation type="submission" date="2024-06" db="EMBL/GenBank/DDBJ databases">
        <title>Radixoralia hellwigii gen. nov., sp nov., isolated from a root canal in the human oral cavity.</title>
        <authorList>
            <person name="Bartsch S."/>
            <person name="Wittmer A."/>
            <person name="Schulz A.-K."/>
            <person name="Neumann-Schaal M."/>
            <person name="Wolf J."/>
            <person name="Gronow S."/>
            <person name="Tennert C."/>
            <person name="Haecker G."/>
            <person name="Cieplik F."/>
            <person name="Al-Ahmad A."/>
        </authorList>
    </citation>
    <scope>NUCLEOTIDE SEQUENCE [LARGE SCALE GENOMIC DNA]</scope>
    <source>
        <strain evidence="5">Wk13</strain>
    </source>
</reference>
<keyword evidence="5" id="KW-1185">Reference proteome</keyword>
<sequence length="1527" mass="166275">MKTDWTVWAKKICRLAFSLCFCVCTYAVAAESAETSDFSRAAVPEPLKTWVPWALDEVPDAACPHLFNRDAPRQCVWPGVLELKADSRGAAFAQYWRVYRPTWVELPGETRYWPQDVQVDGKPAVVIGRGGVPSVRLEEGSHRLSGRFAWRALPESLALPARAALLHLEVDGKIVARPVRDEDNQLRLQGRSEREAGDEAQIHVYRKLADGVPVTVETRIRLDVSGKARELTLGRILLPGTLPQDLRSPLPTALTQAGGLRVQARAGRWDITLIARYPGAVKALTLAGEGGEEKIAGKADTADNRNNGQSEQGGQNEQENGSGEPPADAVKNTESTENAEATPTGEAPLLADEEAWVFQADPSIRSATVEGVASVDPQQTDLPMEWRRLPSYLMRPGETLTLKEIRRGDSDPAPDRLSLERQAWLSFDGGTLTVSDRLSGEIGRARRLEVAAPAKLGRVDIDGEAQLITRSGEAEDTAGVEVKRGRLTMSADSEISGAPHRFSAIGWQHDAERLNMTLNLPAGWRLLHASGVDRAGGAWLAQWNLLDFFLVMLTALAAGRLWGVGWGAVALLAMMLVYQEADAPTWDWLLLIAAVALYRVLPEGRMKRGMHFIRCAGALLLTLHLLSFAVDQVRMALYPVLEGEGLRTVQAGTAQPYSRNEMDALREDEDAAVQEEAIDAREAPQVMAMPAPEAVQLEKVPAKMAAAPRHAASSSSMAAKSAMRARQRETPMQAAKRNVYQIADPDAKVQTGNGLPNWRWNVHSLTWNGPVAQDQMLNLWLLSPLANKLLVVLRLALLAGLLARILDLVPRAAGKTGGMGGPGSGRSWGWLGGFARKEGASPAAQYAHSGRAQPAVLLVVLGLVLTAGLSGPVRAELPNKALLDALREKLTRPAECLPECADISRLSVHLADGSLRLILDVEAAGDVALPLPGGVKQWLASEARIDGKPAYVYTENENAWLLAPAGRSRVELFGVLPAADVVQLPLPLRPRRVEVQADGWEVAGISEESGVADTLQFSRRAEKDSAADAARAARGRQEAQNAQDAAVLPPFLRVERRLFFDLNWRVETTVRRVSPPGAPVVVQVPLLPGESVTTAGIVVKEGQAQVNLAPQATSVGWVSTLAPHDALTLTAPETDAWVESWMMSASPLWHVDAQGFPPVALGTDAQDADLSFRPWPGETLRLSITRPQPAPGRTLTIDTSALAVTAGARSSDYHLSLSLRSSRGADHTLTLPEGAVLQRVAIDGKTQPIRLDGQRLTLPLAPGKQGVEILWRVEQDMALRYATQRVDLGQDSVNHRVQLQLPRDRWLLLAVGPGIGPAILFWGKLLVLLVAAVLIGRFSARNASWPLRRTWQWLLLALGLTQASWWSALIVIGWFAVFGWRARQSAAVPLNPAISAAAGESEAAKWQARMSSRLSHWPFNLRQLGLALLTLVMLSALFSIVESGLLGYPDMQVVGNGSHAFRLNWYLDRAEATPPGAWVVTLPILVYRGLMLLWALWLAWSLLDWLKWGWNAFSAGGLWRRRSRVQA</sequence>
<gene>
    <name evidence="4" type="ORF">ABCS64_07965</name>
</gene>
<evidence type="ECO:0000256" key="3">
    <source>
        <dbReference type="SAM" id="SignalP"/>
    </source>
</evidence>
<evidence type="ECO:0000313" key="5">
    <source>
        <dbReference type="Proteomes" id="UP001574673"/>
    </source>
</evidence>
<feature type="transmembrane region" description="Helical" evidence="2">
    <location>
        <begin position="561"/>
        <end position="579"/>
    </location>
</feature>
<feature type="transmembrane region" description="Helical" evidence="2">
    <location>
        <begin position="1355"/>
        <end position="1377"/>
    </location>
</feature>
<feature type="transmembrane region" description="Helical" evidence="2">
    <location>
        <begin position="1419"/>
        <end position="1441"/>
    </location>
</feature>
<organism evidence="4 5">
    <name type="scientific">Dentiradicibacter hellwigii</name>
    <dbReference type="NCBI Taxonomy" id="3149053"/>
    <lineage>
        <taxon>Bacteria</taxon>
        <taxon>Pseudomonadati</taxon>
        <taxon>Pseudomonadota</taxon>
        <taxon>Betaproteobacteria</taxon>
        <taxon>Rhodocyclales</taxon>
        <taxon>Rhodocyclaceae</taxon>
        <taxon>Dentiradicibacter</taxon>
    </lineage>
</organism>